<reference evidence="2 3" key="1">
    <citation type="submission" date="2023-08" db="EMBL/GenBank/DDBJ databases">
        <title>A Necator americanus chromosomal reference genome.</title>
        <authorList>
            <person name="Ilik V."/>
            <person name="Petrzelkova K.J."/>
            <person name="Pardy F."/>
            <person name="Fuh T."/>
            <person name="Niatou-Singa F.S."/>
            <person name="Gouil Q."/>
            <person name="Baker L."/>
            <person name="Ritchie M.E."/>
            <person name="Jex A.R."/>
            <person name="Gazzola D."/>
            <person name="Li H."/>
            <person name="Toshio Fujiwara R."/>
            <person name="Zhan B."/>
            <person name="Aroian R.V."/>
            <person name="Pafco B."/>
            <person name="Schwarz E.M."/>
        </authorList>
    </citation>
    <scope>NUCLEOTIDE SEQUENCE [LARGE SCALE GENOMIC DNA]</scope>
    <source>
        <strain evidence="2 3">Aroian</strain>
        <tissue evidence="2">Whole animal</tissue>
    </source>
</reference>
<evidence type="ECO:0000256" key="1">
    <source>
        <dbReference type="SAM" id="Phobius"/>
    </source>
</evidence>
<dbReference type="EMBL" id="JAVFWL010000002">
    <property type="protein sequence ID" value="KAK6733882.1"/>
    <property type="molecule type" value="Genomic_DNA"/>
</dbReference>
<proteinExistence type="predicted"/>
<comment type="caution">
    <text evidence="2">The sequence shown here is derived from an EMBL/GenBank/DDBJ whole genome shotgun (WGS) entry which is preliminary data.</text>
</comment>
<keyword evidence="1" id="KW-0812">Transmembrane</keyword>
<organism evidence="2 3">
    <name type="scientific">Necator americanus</name>
    <name type="common">Human hookworm</name>
    <dbReference type="NCBI Taxonomy" id="51031"/>
    <lineage>
        <taxon>Eukaryota</taxon>
        <taxon>Metazoa</taxon>
        <taxon>Ecdysozoa</taxon>
        <taxon>Nematoda</taxon>
        <taxon>Chromadorea</taxon>
        <taxon>Rhabditida</taxon>
        <taxon>Rhabditina</taxon>
        <taxon>Rhabditomorpha</taxon>
        <taxon>Strongyloidea</taxon>
        <taxon>Ancylostomatidae</taxon>
        <taxon>Bunostominae</taxon>
        <taxon>Necator</taxon>
    </lineage>
</organism>
<evidence type="ECO:0000313" key="3">
    <source>
        <dbReference type="Proteomes" id="UP001303046"/>
    </source>
</evidence>
<accession>A0ABR1C5T7</accession>
<dbReference type="Proteomes" id="UP001303046">
    <property type="component" value="Unassembled WGS sequence"/>
</dbReference>
<name>A0ABR1C5T7_NECAM</name>
<sequence>MGPDTWAVHISIFVIVVVLALKFAAATNMTLPKDYNSVSADDIAVMAPASWENITISATTILKVTIRDAECYSANTTSQFVVYLAAIDQSNIFYASVVLHRSVFSYNKRTNSYFYQATTRDPTLICIAEGEIHCIPRADAIFIRFDNEPNDPWAIDQIDVDYVLKFGHEDEYTHMFHTEHAVLLPCKSWLKDARMYQIGPRNGLFIEHPYDYFPSGLIRDWV</sequence>
<keyword evidence="1" id="KW-0472">Membrane</keyword>
<evidence type="ECO:0008006" key="4">
    <source>
        <dbReference type="Google" id="ProtNLM"/>
    </source>
</evidence>
<protein>
    <recommendedName>
        <fullName evidence="4">PLAT domain-containing protein</fullName>
    </recommendedName>
</protein>
<keyword evidence="1" id="KW-1133">Transmembrane helix</keyword>
<gene>
    <name evidence="2" type="primary">Necator_chrII.g5362</name>
    <name evidence="2" type="ORF">RB195_017569</name>
</gene>
<evidence type="ECO:0000313" key="2">
    <source>
        <dbReference type="EMBL" id="KAK6733882.1"/>
    </source>
</evidence>
<keyword evidence="3" id="KW-1185">Reference proteome</keyword>
<feature type="transmembrane region" description="Helical" evidence="1">
    <location>
        <begin position="6"/>
        <end position="25"/>
    </location>
</feature>